<dbReference type="Proteomes" id="UP000298213">
    <property type="component" value="Unassembled WGS sequence"/>
</dbReference>
<dbReference type="InterPro" id="IPR013656">
    <property type="entry name" value="PAS_4"/>
</dbReference>
<dbReference type="Pfam" id="PF08448">
    <property type="entry name" value="PAS_4"/>
    <property type="match status" value="1"/>
</dbReference>
<name>A0A4Y8ZVM3_9SPHN</name>
<dbReference type="PANTHER" id="PTHR44757">
    <property type="entry name" value="DIGUANYLATE CYCLASE DGCP"/>
    <property type="match status" value="1"/>
</dbReference>
<dbReference type="NCBIfam" id="TIGR00229">
    <property type="entry name" value="sensory_box"/>
    <property type="match status" value="1"/>
</dbReference>
<feature type="compositionally biased region" description="Low complexity" evidence="1">
    <location>
        <begin position="17"/>
        <end position="26"/>
    </location>
</feature>
<evidence type="ECO:0000259" key="2">
    <source>
        <dbReference type="PROSITE" id="PS50112"/>
    </source>
</evidence>
<evidence type="ECO:0000256" key="1">
    <source>
        <dbReference type="SAM" id="MobiDB-lite"/>
    </source>
</evidence>
<feature type="compositionally biased region" description="Basic residues" evidence="1">
    <location>
        <begin position="39"/>
        <end position="56"/>
    </location>
</feature>
<dbReference type="AlphaFoldDB" id="A0A4Y8ZVM3"/>
<dbReference type="PROSITE" id="PS50112">
    <property type="entry name" value="PAS"/>
    <property type="match status" value="1"/>
</dbReference>
<dbReference type="SUPFAM" id="SSF55785">
    <property type="entry name" value="PYP-like sensor domain (PAS domain)"/>
    <property type="match status" value="2"/>
</dbReference>
<protein>
    <submittedName>
        <fullName evidence="3">PAS domain S-box protein</fullName>
    </submittedName>
</protein>
<keyword evidence="4" id="KW-1185">Reference proteome</keyword>
<dbReference type="InterPro" id="IPR052155">
    <property type="entry name" value="Biofilm_reg_signaling"/>
</dbReference>
<dbReference type="OrthoDB" id="9789238at2"/>
<dbReference type="Gene3D" id="3.30.450.20">
    <property type="entry name" value="PAS domain"/>
    <property type="match status" value="2"/>
</dbReference>
<organism evidence="3 4">
    <name type="scientific">Sphingomonas parva</name>
    <dbReference type="NCBI Taxonomy" id="2555898"/>
    <lineage>
        <taxon>Bacteria</taxon>
        <taxon>Pseudomonadati</taxon>
        <taxon>Pseudomonadota</taxon>
        <taxon>Alphaproteobacteria</taxon>
        <taxon>Sphingomonadales</taxon>
        <taxon>Sphingomonadaceae</taxon>
        <taxon>Sphingomonas</taxon>
    </lineage>
</organism>
<feature type="region of interest" description="Disordered" evidence="1">
    <location>
        <begin position="1"/>
        <end position="98"/>
    </location>
</feature>
<dbReference type="EMBL" id="SPDV01000002">
    <property type="protein sequence ID" value="TFI60103.1"/>
    <property type="molecule type" value="Genomic_DNA"/>
</dbReference>
<sequence>MAAGLARRDRRVRPGDRAAAAACPRLSQSRPCLSADRRSRPRRRRSRPRRAPRPLRPRLSQSQRAAEDARRRPRGGRGRSPRRSARSALPRPGRLTRPAFRPIDRKRLFCAYSVPMETAGGELKNRLAVPGLAGAAGACIVASLFPAAPDTILKLSALALLLAAAVAAWRGPQGSDAPLEAVLEAEARQRAIIDGAGEAILVIDERATILTFNRAAERMFGYGAEEMIGTSLERLMTEGGRRAHAAYLAANGVTAMVEAARLRSVHKGVRKRGDVFPFELTMTEWQDGGRRLFTGVMRDVTDHERNADALRESEARFVGLFENSAHPLFIFALSGGGEFVLETMNEAAERFAGLSRYAAGGRTPEALAGADARELKRALLECLSTAVAVRGAIRFAGENDPAALPLTFTPMRSASGEIRAVLATGDVTAVA</sequence>
<reference evidence="3 4" key="1">
    <citation type="submission" date="2019-03" db="EMBL/GenBank/DDBJ databases">
        <title>Genome sequence of Sphingomonas sp. 17J27-24.</title>
        <authorList>
            <person name="Kim M."/>
            <person name="Maeng S."/>
            <person name="Sathiyaraj S."/>
        </authorList>
    </citation>
    <scope>NUCLEOTIDE SEQUENCE [LARGE SCALE GENOMIC DNA]</scope>
    <source>
        <strain evidence="3 4">17J27-24</strain>
    </source>
</reference>
<feature type="compositionally biased region" description="Basic residues" evidence="1">
    <location>
        <begin position="71"/>
        <end position="85"/>
    </location>
</feature>
<accession>A0A4Y8ZVM3</accession>
<proteinExistence type="predicted"/>
<dbReference type="InterPro" id="IPR013767">
    <property type="entry name" value="PAS_fold"/>
</dbReference>
<comment type="caution">
    <text evidence="3">The sequence shown here is derived from an EMBL/GenBank/DDBJ whole genome shotgun (WGS) entry which is preliminary data.</text>
</comment>
<dbReference type="CDD" id="cd00130">
    <property type="entry name" value="PAS"/>
    <property type="match status" value="1"/>
</dbReference>
<dbReference type="GO" id="GO:0006355">
    <property type="term" value="P:regulation of DNA-templated transcription"/>
    <property type="evidence" value="ECO:0007669"/>
    <property type="project" value="InterPro"/>
</dbReference>
<evidence type="ECO:0000313" key="4">
    <source>
        <dbReference type="Proteomes" id="UP000298213"/>
    </source>
</evidence>
<feature type="domain" description="PAS" evidence="2">
    <location>
        <begin position="185"/>
        <end position="232"/>
    </location>
</feature>
<gene>
    <name evidence="3" type="ORF">E2493_02330</name>
</gene>
<dbReference type="Pfam" id="PF00989">
    <property type="entry name" value="PAS"/>
    <property type="match status" value="1"/>
</dbReference>
<dbReference type="InterPro" id="IPR000014">
    <property type="entry name" value="PAS"/>
</dbReference>
<dbReference type="SMART" id="SM00091">
    <property type="entry name" value="PAS"/>
    <property type="match status" value="2"/>
</dbReference>
<dbReference type="InterPro" id="IPR035965">
    <property type="entry name" value="PAS-like_dom_sf"/>
</dbReference>
<dbReference type="PANTHER" id="PTHR44757:SF2">
    <property type="entry name" value="BIOFILM ARCHITECTURE MAINTENANCE PROTEIN MBAA"/>
    <property type="match status" value="1"/>
</dbReference>
<evidence type="ECO:0000313" key="3">
    <source>
        <dbReference type="EMBL" id="TFI60103.1"/>
    </source>
</evidence>